<accession>A0A0B1SPV0</accession>
<organism evidence="1 2">
    <name type="scientific">Oesophagostomum dentatum</name>
    <name type="common">Nodular worm</name>
    <dbReference type="NCBI Taxonomy" id="61180"/>
    <lineage>
        <taxon>Eukaryota</taxon>
        <taxon>Metazoa</taxon>
        <taxon>Ecdysozoa</taxon>
        <taxon>Nematoda</taxon>
        <taxon>Chromadorea</taxon>
        <taxon>Rhabditida</taxon>
        <taxon>Rhabditina</taxon>
        <taxon>Rhabditomorpha</taxon>
        <taxon>Strongyloidea</taxon>
        <taxon>Strongylidae</taxon>
        <taxon>Oesophagostomum</taxon>
    </lineage>
</organism>
<gene>
    <name evidence="1" type="ORF">OESDEN_15088</name>
</gene>
<proteinExistence type="predicted"/>
<evidence type="ECO:0000313" key="2">
    <source>
        <dbReference type="Proteomes" id="UP000053660"/>
    </source>
</evidence>
<evidence type="ECO:0000313" key="1">
    <source>
        <dbReference type="EMBL" id="KHJ85190.1"/>
    </source>
</evidence>
<dbReference type="AlphaFoldDB" id="A0A0B1SPV0"/>
<dbReference type="Proteomes" id="UP000053660">
    <property type="component" value="Unassembled WGS sequence"/>
</dbReference>
<reference evidence="1 2" key="1">
    <citation type="submission" date="2014-03" db="EMBL/GenBank/DDBJ databases">
        <title>Draft genome of the hookworm Oesophagostomum dentatum.</title>
        <authorList>
            <person name="Mitreva M."/>
        </authorList>
    </citation>
    <scope>NUCLEOTIDE SEQUENCE [LARGE SCALE GENOMIC DNA]</scope>
    <source>
        <strain evidence="1 2">OD-Hann</strain>
    </source>
</reference>
<sequence>MGRILFVRGGQKRGEKEGFLWTVVGDCDSQHRSRTMKNLNQRT</sequence>
<name>A0A0B1SPV0_OESDE</name>
<dbReference type="EMBL" id="KN564968">
    <property type="protein sequence ID" value="KHJ85190.1"/>
    <property type="molecule type" value="Genomic_DNA"/>
</dbReference>
<protein>
    <submittedName>
        <fullName evidence="1">Uncharacterized protein</fullName>
    </submittedName>
</protein>
<keyword evidence="2" id="KW-1185">Reference proteome</keyword>